<evidence type="ECO:0000256" key="1">
    <source>
        <dbReference type="SAM" id="SignalP"/>
    </source>
</evidence>
<sequence>MKLPAIISFVLFAITPSAIPPCGRHLTQAQAKARLEGAGVYASSSGGCTDKTKPTCTSYDGMLENTTNNVISLKQSCFCSITITGGTEVGHTNGKYSHAKGHSVNIRLDAGLNNYIQTKFKRIGDRSDGSPQWESPAGNIYAKAVNRWDATYPCT</sequence>
<feature type="chain" id="PRO_5034652153" evidence="1">
    <location>
        <begin position="19"/>
        <end position="155"/>
    </location>
</feature>
<evidence type="ECO:0000313" key="3">
    <source>
        <dbReference type="Proteomes" id="UP000663853"/>
    </source>
</evidence>
<proteinExistence type="predicted"/>
<comment type="caution">
    <text evidence="2">The sequence shown here is derived from an EMBL/GenBank/DDBJ whole genome shotgun (WGS) entry which is preliminary data.</text>
</comment>
<accession>A0A8H3D6E1</accession>
<dbReference type="Proteomes" id="UP000663853">
    <property type="component" value="Unassembled WGS sequence"/>
</dbReference>
<organism evidence="2 3">
    <name type="scientific">Rhizoctonia solani</name>
    <dbReference type="NCBI Taxonomy" id="456999"/>
    <lineage>
        <taxon>Eukaryota</taxon>
        <taxon>Fungi</taxon>
        <taxon>Dikarya</taxon>
        <taxon>Basidiomycota</taxon>
        <taxon>Agaricomycotina</taxon>
        <taxon>Agaricomycetes</taxon>
        <taxon>Cantharellales</taxon>
        <taxon>Ceratobasidiaceae</taxon>
        <taxon>Rhizoctonia</taxon>
    </lineage>
</organism>
<dbReference type="EMBL" id="CAJMXA010003805">
    <property type="protein sequence ID" value="CAE6516741.1"/>
    <property type="molecule type" value="Genomic_DNA"/>
</dbReference>
<feature type="signal peptide" evidence="1">
    <location>
        <begin position="1"/>
        <end position="18"/>
    </location>
</feature>
<gene>
    <name evidence="2" type="ORF">RDB_LOCUS137871</name>
</gene>
<dbReference type="AlphaFoldDB" id="A0A8H3D6E1"/>
<evidence type="ECO:0000313" key="2">
    <source>
        <dbReference type="EMBL" id="CAE6516741.1"/>
    </source>
</evidence>
<reference evidence="2" key="1">
    <citation type="submission" date="2021-01" db="EMBL/GenBank/DDBJ databases">
        <authorList>
            <person name="Kaushik A."/>
        </authorList>
    </citation>
    <scope>NUCLEOTIDE SEQUENCE</scope>
    <source>
        <strain evidence="2">AG6-10EEA</strain>
    </source>
</reference>
<protein>
    <submittedName>
        <fullName evidence="2">Uncharacterized protein</fullName>
    </submittedName>
</protein>
<keyword evidence="1" id="KW-0732">Signal</keyword>
<name>A0A8H3D6E1_9AGAM</name>